<evidence type="ECO:0000256" key="2">
    <source>
        <dbReference type="ARBA" id="ARBA00004651"/>
    </source>
</evidence>
<comment type="similarity">
    <text evidence="12">Belongs to the cytochrome b561 family.</text>
</comment>
<evidence type="ECO:0000259" key="14">
    <source>
        <dbReference type="Pfam" id="PF01292"/>
    </source>
</evidence>
<dbReference type="InterPro" id="IPR016174">
    <property type="entry name" value="Di-haem_cyt_TM"/>
</dbReference>
<dbReference type="GO" id="GO:0022904">
    <property type="term" value="P:respiratory electron transport chain"/>
    <property type="evidence" value="ECO:0007669"/>
    <property type="project" value="InterPro"/>
</dbReference>
<evidence type="ECO:0000256" key="4">
    <source>
        <dbReference type="ARBA" id="ARBA00022475"/>
    </source>
</evidence>
<keyword evidence="5" id="KW-0349">Heme</keyword>
<keyword evidence="16" id="KW-1185">Reference proteome</keyword>
<dbReference type="RefSeq" id="WP_186910948.1">
    <property type="nucleotide sequence ID" value="NZ_JACOFV010000002.1"/>
</dbReference>
<accession>A0A923KNA5</accession>
<dbReference type="EMBL" id="JACOFV010000002">
    <property type="protein sequence ID" value="MBC3860999.1"/>
    <property type="molecule type" value="Genomic_DNA"/>
</dbReference>
<keyword evidence="9 13" id="KW-1133">Transmembrane helix</keyword>
<evidence type="ECO:0000256" key="3">
    <source>
        <dbReference type="ARBA" id="ARBA00022448"/>
    </source>
</evidence>
<reference evidence="15" key="1">
    <citation type="submission" date="2020-08" db="EMBL/GenBank/DDBJ databases">
        <title>Novel species isolated from subtropical streams in China.</title>
        <authorList>
            <person name="Lu H."/>
        </authorList>
    </citation>
    <scope>NUCLEOTIDE SEQUENCE</scope>
    <source>
        <strain evidence="15">KACC 12607</strain>
    </source>
</reference>
<feature type="transmembrane region" description="Helical" evidence="13">
    <location>
        <begin position="12"/>
        <end position="33"/>
    </location>
</feature>
<evidence type="ECO:0000256" key="8">
    <source>
        <dbReference type="ARBA" id="ARBA00022982"/>
    </source>
</evidence>
<dbReference type="InterPro" id="IPR052168">
    <property type="entry name" value="Cytochrome_b561_oxidase"/>
</dbReference>
<comment type="subcellular location">
    <subcellularLocation>
        <location evidence="2">Cell membrane</location>
        <topology evidence="2">Multi-pass membrane protein</topology>
    </subcellularLocation>
</comment>
<keyword evidence="7" id="KW-0479">Metal-binding</keyword>
<gene>
    <name evidence="15" type="ORF">H8K32_02715</name>
</gene>
<evidence type="ECO:0000256" key="12">
    <source>
        <dbReference type="ARBA" id="ARBA00037975"/>
    </source>
</evidence>
<dbReference type="GO" id="GO:0046872">
    <property type="term" value="F:metal ion binding"/>
    <property type="evidence" value="ECO:0007669"/>
    <property type="project" value="UniProtKB-KW"/>
</dbReference>
<comment type="cofactor">
    <cofactor evidence="1">
        <name>heme b</name>
        <dbReference type="ChEBI" id="CHEBI:60344"/>
    </cofactor>
</comment>
<dbReference type="GO" id="GO:0020037">
    <property type="term" value="F:heme binding"/>
    <property type="evidence" value="ECO:0007669"/>
    <property type="project" value="TreeGrafter"/>
</dbReference>
<keyword evidence="11 13" id="KW-0472">Membrane</keyword>
<dbReference type="GO" id="GO:0009055">
    <property type="term" value="F:electron transfer activity"/>
    <property type="evidence" value="ECO:0007669"/>
    <property type="project" value="InterPro"/>
</dbReference>
<evidence type="ECO:0000256" key="11">
    <source>
        <dbReference type="ARBA" id="ARBA00023136"/>
    </source>
</evidence>
<keyword evidence="10" id="KW-0408">Iron</keyword>
<dbReference type="SUPFAM" id="SSF81342">
    <property type="entry name" value="Transmembrane di-heme cytochromes"/>
    <property type="match status" value="1"/>
</dbReference>
<sequence>MNDRYDHKTIALHWLTAILIIGLWCVGQSIDWFPSGTPRVWVRSLHILFGSVLALVFAYRLWWRISAGTKLPPSSVGWQQTLAKSIHHFLYLLIAATVLLGLFNTWVRGDNVFDLFRLPSFAPGDKAFRHQVEDIHALAANILLGIAALHAAAALVHHFLFKDAVLKRMLMGGTEK</sequence>
<keyword evidence="8" id="KW-0249">Electron transport</keyword>
<feature type="transmembrane region" description="Helical" evidence="13">
    <location>
        <begin position="89"/>
        <end position="107"/>
    </location>
</feature>
<comment type="caution">
    <text evidence="15">The sequence shown here is derived from an EMBL/GenBank/DDBJ whole genome shotgun (WGS) entry which is preliminary data.</text>
</comment>
<feature type="transmembrane region" description="Helical" evidence="13">
    <location>
        <begin position="45"/>
        <end position="63"/>
    </location>
</feature>
<dbReference type="GO" id="GO:0005886">
    <property type="term" value="C:plasma membrane"/>
    <property type="evidence" value="ECO:0007669"/>
    <property type="project" value="UniProtKB-SubCell"/>
</dbReference>
<dbReference type="AlphaFoldDB" id="A0A923KNA5"/>
<keyword evidence="6 13" id="KW-0812">Transmembrane</keyword>
<dbReference type="InterPro" id="IPR011577">
    <property type="entry name" value="Cyt_b561_bac/Ni-Hgenase"/>
</dbReference>
<keyword evidence="4" id="KW-1003">Cell membrane</keyword>
<evidence type="ECO:0000256" key="5">
    <source>
        <dbReference type="ARBA" id="ARBA00022617"/>
    </source>
</evidence>
<feature type="domain" description="Cytochrome b561 bacterial/Ni-hydrogenase" evidence="14">
    <location>
        <begin position="4"/>
        <end position="171"/>
    </location>
</feature>
<evidence type="ECO:0000256" key="1">
    <source>
        <dbReference type="ARBA" id="ARBA00001970"/>
    </source>
</evidence>
<dbReference type="Proteomes" id="UP000634011">
    <property type="component" value="Unassembled WGS sequence"/>
</dbReference>
<evidence type="ECO:0000313" key="15">
    <source>
        <dbReference type="EMBL" id="MBC3860999.1"/>
    </source>
</evidence>
<dbReference type="PANTHER" id="PTHR30529:SF1">
    <property type="entry name" value="CYTOCHROME B561 HOMOLOG 2"/>
    <property type="match status" value="1"/>
</dbReference>
<evidence type="ECO:0000256" key="9">
    <source>
        <dbReference type="ARBA" id="ARBA00022989"/>
    </source>
</evidence>
<protein>
    <submittedName>
        <fullName evidence="15">Cytochrome b</fullName>
    </submittedName>
</protein>
<keyword evidence="3" id="KW-0813">Transport</keyword>
<evidence type="ECO:0000256" key="7">
    <source>
        <dbReference type="ARBA" id="ARBA00022723"/>
    </source>
</evidence>
<name>A0A923KNA5_9BURK</name>
<organism evidence="15 16">
    <name type="scientific">Undibacterium jejuense</name>
    <dbReference type="NCBI Taxonomy" id="1344949"/>
    <lineage>
        <taxon>Bacteria</taxon>
        <taxon>Pseudomonadati</taxon>
        <taxon>Pseudomonadota</taxon>
        <taxon>Betaproteobacteria</taxon>
        <taxon>Burkholderiales</taxon>
        <taxon>Oxalobacteraceae</taxon>
        <taxon>Undibacterium</taxon>
    </lineage>
</organism>
<evidence type="ECO:0000256" key="13">
    <source>
        <dbReference type="SAM" id="Phobius"/>
    </source>
</evidence>
<evidence type="ECO:0000256" key="6">
    <source>
        <dbReference type="ARBA" id="ARBA00022692"/>
    </source>
</evidence>
<evidence type="ECO:0000313" key="16">
    <source>
        <dbReference type="Proteomes" id="UP000634011"/>
    </source>
</evidence>
<dbReference type="PANTHER" id="PTHR30529">
    <property type="entry name" value="CYTOCHROME B561"/>
    <property type="match status" value="1"/>
</dbReference>
<evidence type="ECO:0000256" key="10">
    <source>
        <dbReference type="ARBA" id="ARBA00023004"/>
    </source>
</evidence>
<dbReference type="Pfam" id="PF01292">
    <property type="entry name" value="Ni_hydr_CYTB"/>
    <property type="match status" value="1"/>
</dbReference>
<feature type="transmembrane region" description="Helical" evidence="13">
    <location>
        <begin position="138"/>
        <end position="161"/>
    </location>
</feature>
<proteinExistence type="inferred from homology"/>
<dbReference type="Gene3D" id="1.20.950.20">
    <property type="entry name" value="Transmembrane di-heme cytochromes, Chain C"/>
    <property type="match status" value="1"/>
</dbReference>